<organism evidence="1 2">
    <name type="scientific">Melastoma candidum</name>
    <dbReference type="NCBI Taxonomy" id="119954"/>
    <lineage>
        <taxon>Eukaryota</taxon>
        <taxon>Viridiplantae</taxon>
        <taxon>Streptophyta</taxon>
        <taxon>Embryophyta</taxon>
        <taxon>Tracheophyta</taxon>
        <taxon>Spermatophyta</taxon>
        <taxon>Magnoliopsida</taxon>
        <taxon>eudicotyledons</taxon>
        <taxon>Gunneridae</taxon>
        <taxon>Pentapetalae</taxon>
        <taxon>rosids</taxon>
        <taxon>malvids</taxon>
        <taxon>Myrtales</taxon>
        <taxon>Melastomataceae</taxon>
        <taxon>Melastomatoideae</taxon>
        <taxon>Melastomateae</taxon>
        <taxon>Melastoma</taxon>
    </lineage>
</organism>
<evidence type="ECO:0000313" key="2">
    <source>
        <dbReference type="Proteomes" id="UP001057402"/>
    </source>
</evidence>
<keyword evidence="2" id="KW-1185">Reference proteome</keyword>
<dbReference type="EMBL" id="CM042885">
    <property type="protein sequence ID" value="KAI4366241.1"/>
    <property type="molecule type" value="Genomic_DNA"/>
</dbReference>
<accession>A0ACB9QID9</accession>
<reference evidence="2" key="1">
    <citation type="journal article" date="2023" name="Front. Plant Sci.">
        <title>Chromosomal-level genome assembly of Melastoma candidum provides insights into trichome evolution.</title>
        <authorList>
            <person name="Zhong Y."/>
            <person name="Wu W."/>
            <person name="Sun C."/>
            <person name="Zou P."/>
            <person name="Liu Y."/>
            <person name="Dai S."/>
            <person name="Zhou R."/>
        </authorList>
    </citation>
    <scope>NUCLEOTIDE SEQUENCE [LARGE SCALE GENOMIC DNA]</scope>
</reference>
<comment type="caution">
    <text evidence="1">The sequence shown here is derived from an EMBL/GenBank/DDBJ whole genome shotgun (WGS) entry which is preliminary data.</text>
</comment>
<dbReference type="Proteomes" id="UP001057402">
    <property type="component" value="Chromosome 6"/>
</dbReference>
<evidence type="ECO:0000313" key="1">
    <source>
        <dbReference type="EMBL" id="KAI4366241.1"/>
    </source>
</evidence>
<gene>
    <name evidence="1" type="ORF">MLD38_022139</name>
</gene>
<name>A0ACB9QID9_9MYRT</name>
<proteinExistence type="predicted"/>
<protein>
    <submittedName>
        <fullName evidence="1">Uncharacterized protein</fullName>
    </submittedName>
</protein>
<sequence>MGKKEQEEEGEAISINQLMESVDSNSDDPELHFQLGLRLWESGGDSKGTREKAAEHFLTSAKLNPNNAASFKYLGYYYSGVSGADTQRAIKCFQRAVVLCPDDEESGEALCDLLDEGGKETLEVATCRDASEKSARAFWAFRRLGYLQLNQKSWPEAVQSLQHGIRGYPACADLWEALGLAYQQMGMYTAAIKSYGRAIELDETKAFSRIESGNILLLLGSFRKGIEQFRKALEILPENLAAQYGLASGLLGLSKECVNTGAFAWSASLLEEASKIAISSAHLAGNASSLWKLHGDIQIMYAKCFPWLAGEEGLSDREAFESSIISWNETRDLAAKSARKSYQKALHLSPWQANIYSDIAFCSNVIAECCKSSPHDFNSWQLSEKMALGALLLESDNSEFWVALGCVSDHKAFKQHCFIRALQLDVAQAVAWAYLGKLFREVDEKLLARQAFDSARSIDPSLSLPWSGMSADFNPGMDSPDEAFENCLRAVQTLPLPEFQLGLAKIALLSRHSSSSLVYGAIRQAVQRAPYFPESHNLLGLILEARHDYISAAASYRVARYALHKYSGSKKTDFIHEVSINLARSLCKAGSTADAVQECEELNSQGVLDAECMQIYALSLWRLGRNQLSISVIRNLATSISSMDQISAAVIAGFICRLLYYLSGLDATINSIEKMPKELFESPTVSFIISAIHVLDEKDRLNHIVSASRHFLTTHELRMEMHLLISLGKVIKNGSASSLGYQSGVHHLRKALHMFPNSDMLRDLLGYLLLFRKEQNDFHLATRCCVTKLSNLSNGGLKSAFEVVGAGAVSCYAVGSSIPKFTFPTCSNQCLNEPQAVMQLQKSMHQEPWNFDLKFLLVLNLLQKAREERYPLLLCGVLKRLCSVALSNEKYERTGLTLQLKKLQLLLCASEACLQEGNLPECINIAKKACKLLVPDGYLFFAHLLLSRAYAVGCDMRNSQKEYERCLELGTDLHIGWISLKLMESRNLVAPDSNTIGLRFEECLEEEGNLRTMWTAVFNFIQGLMSLCQLDFQSSLDFLTLAGSLVDSDSCIFLCQGVACMELAKAGYGSEHLSAAIRSLVKAQEHSLVPLPIISTLLAQAEGSLGFKEKWVRSLQCEWFTWPPEMRPAELFFQIHLLARQPTANQDSMLSVETHTSPLKWVCRAIHTDPTPFRYWRILRTLEQAN</sequence>